<protein>
    <submittedName>
        <fullName evidence="5">Transcriptional regulator, GntR family</fullName>
    </submittedName>
</protein>
<dbReference type="SUPFAM" id="SSF64288">
    <property type="entry name" value="Chorismate lyase-like"/>
    <property type="match status" value="1"/>
</dbReference>
<evidence type="ECO:0000256" key="2">
    <source>
        <dbReference type="ARBA" id="ARBA00023125"/>
    </source>
</evidence>
<dbReference type="PANTHER" id="PTHR44846:SF1">
    <property type="entry name" value="MANNOSYL-D-GLYCERATE TRANSPORT_METABOLISM SYSTEM REPRESSOR MNGR-RELATED"/>
    <property type="match status" value="1"/>
</dbReference>
<evidence type="ECO:0000256" key="1">
    <source>
        <dbReference type="ARBA" id="ARBA00023015"/>
    </source>
</evidence>
<dbReference type="SUPFAM" id="SSF46785">
    <property type="entry name" value="Winged helix' DNA-binding domain"/>
    <property type="match status" value="1"/>
</dbReference>
<dbReference type="InterPro" id="IPR050679">
    <property type="entry name" value="Bact_HTH_transcr_reg"/>
</dbReference>
<sequence length="237" mass="28062">MSKSSPLYKNIANKIKEEIINLNINNDEAIPSETKLAEKFDVSRVTVRQAIDLLVKENILYKVQGSGTYVKTNKIEHHIYKLQSFYEEMKELNKKPFTKVIDFMVISPEENIASILKIDKNEKVFFIRRLRYADDELLVLEETYLPVKLFPDLTYEVMSKSKYDYIEKKGYKIKENFQEIIPTLPDEETKKLLELKKPIPILNINVWATLDSGSVFEYTKLYFRSDRYTFKLYTIRE</sequence>
<dbReference type="GO" id="GO:0003677">
    <property type="term" value="F:DNA binding"/>
    <property type="evidence" value="ECO:0007669"/>
    <property type="project" value="UniProtKB-KW"/>
</dbReference>
<dbReference type="STRING" id="1121298.SAMN05444401_3971"/>
<keyword evidence="3" id="KW-0804">Transcription</keyword>
<proteinExistence type="predicted"/>
<evidence type="ECO:0000256" key="3">
    <source>
        <dbReference type="ARBA" id="ARBA00023163"/>
    </source>
</evidence>
<gene>
    <name evidence="5" type="ORF">SAMN05444401_3971</name>
</gene>
<dbReference type="OrthoDB" id="9816541at2"/>
<dbReference type="InterPro" id="IPR028978">
    <property type="entry name" value="Chorismate_lyase_/UTRA_dom_sf"/>
</dbReference>
<keyword evidence="2" id="KW-0238">DNA-binding</keyword>
<evidence type="ECO:0000259" key="4">
    <source>
        <dbReference type="PROSITE" id="PS50949"/>
    </source>
</evidence>
<dbReference type="Pfam" id="PF07702">
    <property type="entry name" value="UTRA"/>
    <property type="match status" value="1"/>
</dbReference>
<dbReference type="Gene3D" id="1.10.10.10">
    <property type="entry name" value="Winged helix-like DNA-binding domain superfamily/Winged helix DNA-binding domain"/>
    <property type="match status" value="1"/>
</dbReference>
<dbReference type="Pfam" id="PF00392">
    <property type="entry name" value="GntR"/>
    <property type="match status" value="1"/>
</dbReference>
<dbReference type="GO" id="GO:0003700">
    <property type="term" value="F:DNA-binding transcription factor activity"/>
    <property type="evidence" value="ECO:0007669"/>
    <property type="project" value="InterPro"/>
</dbReference>
<dbReference type="EMBL" id="FQZO01000008">
    <property type="protein sequence ID" value="SHJ81881.1"/>
    <property type="molecule type" value="Genomic_DNA"/>
</dbReference>
<keyword evidence="6" id="KW-1185">Reference proteome</keyword>
<dbReference type="CDD" id="cd07377">
    <property type="entry name" value="WHTH_GntR"/>
    <property type="match status" value="1"/>
</dbReference>
<dbReference type="GO" id="GO:0045892">
    <property type="term" value="P:negative regulation of DNA-templated transcription"/>
    <property type="evidence" value="ECO:0007669"/>
    <property type="project" value="TreeGrafter"/>
</dbReference>
<name>A0A1M6MEH6_9CLOT</name>
<feature type="domain" description="HTH gntR-type" evidence="4">
    <location>
        <begin position="5"/>
        <end position="73"/>
    </location>
</feature>
<reference evidence="5 6" key="1">
    <citation type="submission" date="2016-11" db="EMBL/GenBank/DDBJ databases">
        <authorList>
            <person name="Jaros S."/>
            <person name="Januszkiewicz K."/>
            <person name="Wedrychowicz H."/>
        </authorList>
    </citation>
    <scope>NUCLEOTIDE SEQUENCE [LARGE SCALE GENOMIC DNA]</scope>
    <source>
        <strain evidence="5 6">DSM 21864</strain>
    </source>
</reference>
<dbReference type="InterPro" id="IPR011663">
    <property type="entry name" value="UTRA"/>
</dbReference>
<dbReference type="SMART" id="SM00345">
    <property type="entry name" value="HTH_GNTR"/>
    <property type="match status" value="1"/>
</dbReference>
<dbReference type="PRINTS" id="PR00035">
    <property type="entry name" value="HTHGNTR"/>
</dbReference>
<accession>A0A1M6MEH6</accession>
<evidence type="ECO:0000313" key="5">
    <source>
        <dbReference type="EMBL" id="SHJ81881.1"/>
    </source>
</evidence>
<dbReference type="PANTHER" id="PTHR44846">
    <property type="entry name" value="MANNOSYL-D-GLYCERATE TRANSPORT/METABOLISM SYSTEM REPRESSOR MNGR-RELATED"/>
    <property type="match status" value="1"/>
</dbReference>
<dbReference type="SMART" id="SM00866">
    <property type="entry name" value="UTRA"/>
    <property type="match status" value="1"/>
</dbReference>
<organism evidence="5 6">
    <name type="scientific">Clostridium amylolyticum</name>
    <dbReference type="NCBI Taxonomy" id="1121298"/>
    <lineage>
        <taxon>Bacteria</taxon>
        <taxon>Bacillati</taxon>
        <taxon>Bacillota</taxon>
        <taxon>Clostridia</taxon>
        <taxon>Eubacteriales</taxon>
        <taxon>Clostridiaceae</taxon>
        <taxon>Clostridium</taxon>
    </lineage>
</organism>
<dbReference type="AlphaFoldDB" id="A0A1M6MEH6"/>
<dbReference type="InterPro" id="IPR036390">
    <property type="entry name" value="WH_DNA-bd_sf"/>
</dbReference>
<dbReference type="RefSeq" id="WP_073010924.1">
    <property type="nucleotide sequence ID" value="NZ_FQZO01000008.1"/>
</dbReference>
<evidence type="ECO:0000313" key="6">
    <source>
        <dbReference type="Proteomes" id="UP000184080"/>
    </source>
</evidence>
<dbReference type="PROSITE" id="PS50949">
    <property type="entry name" value="HTH_GNTR"/>
    <property type="match status" value="1"/>
</dbReference>
<keyword evidence="1" id="KW-0805">Transcription regulation</keyword>
<dbReference type="InterPro" id="IPR036388">
    <property type="entry name" value="WH-like_DNA-bd_sf"/>
</dbReference>
<dbReference type="InterPro" id="IPR000524">
    <property type="entry name" value="Tscrpt_reg_HTH_GntR"/>
</dbReference>
<dbReference type="Gene3D" id="3.40.1410.10">
    <property type="entry name" value="Chorismate lyase-like"/>
    <property type="match status" value="1"/>
</dbReference>
<dbReference type="Proteomes" id="UP000184080">
    <property type="component" value="Unassembled WGS sequence"/>
</dbReference>